<dbReference type="PANTHER" id="PTHR43133:SF8">
    <property type="entry name" value="RNA POLYMERASE SIGMA FACTOR HI_1459-RELATED"/>
    <property type="match status" value="1"/>
</dbReference>
<keyword evidence="4" id="KW-0804">Transcription</keyword>
<feature type="domain" description="RNA polymerase sigma-70 region 2" evidence="6">
    <location>
        <begin position="19"/>
        <end position="82"/>
    </location>
</feature>
<dbReference type="GO" id="GO:0006352">
    <property type="term" value="P:DNA-templated transcription initiation"/>
    <property type="evidence" value="ECO:0007669"/>
    <property type="project" value="InterPro"/>
</dbReference>
<evidence type="ECO:0000259" key="6">
    <source>
        <dbReference type="Pfam" id="PF04542"/>
    </source>
</evidence>
<evidence type="ECO:0000256" key="1">
    <source>
        <dbReference type="ARBA" id="ARBA00023015"/>
    </source>
</evidence>
<comment type="caution">
    <text evidence="7">The sequence shown here is derived from an EMBL/GenBank/DDBJ whole genome shotgun (WGS) entry which is preliminary data.</text>
</comment>
<dbReference type="GO" id="GO:0003677">
    <property type="term" value="F:DNA binding"/>
    <property type="evidence" value="ECO:0007669"/>
    <property type="project" value="UniProtKB-KW"/>
</dbReference>
<feature type="region of interest" description="Disordered" evidence="5">
    <location>
        <begin position="80"/>
        <end position="101"/>
    </location>
</feature>
<dbReference type="InterPro" id="IPR007627">
    <property type="entry name" value="RNA_pol_sigma70_r2"/>
</dbReference>
<keyword evidence="3" id="KW-0238">DNA-binding</keyword>
<reference evidence="7 8" key="1">
    <citation type="submission" date="2020-04" db="EMBL/GenBank/DDBJ databases">
        <title>Draft genome of Pyxidicoccus fallax type strain.</title>
        <authorList>
            <person name="Whitworth D.E."/>
        </authorList>
    </citation>
    <scope>NUCLEOTIDE SEQUENCE [LARGE SCALE GENOMIC DNA]</scope>
    <source>
        <strain evidence="7 8">DSM 14698</strain>
    </source>
</reference>
<evidence type="ECO:0000256" key="2">
    <source>
        <dbReference type="ARBA" id="ARBA00023082"/>
    </source>
</evidence>
<dbReference type="AlphaFoldDB" id="A0A848LYG2"/>
<keyword evidence="2" id="KW-0731">Sigma factor</keyword>
<evidence type="ECO:0000256" key="3">
    <source>
        <dbReference type="ARBA" id="ARBA00023125"/>
    </source>
</evidence>
<dbReference type="GO" id="GO:0016987">
    <property type="term" value="F:sigma factor activity"/>
    <property type="evidence" value="ECO:0007669"/>
    <property type="project" value="UniProtKB-KW"/>
</dbReference>
<dbReference type="RefSeq" id="WP_169351703.1">
    <property type="nucleotide sequence ID" value="NZ_JABBJJ010000440.1"/>
</dbReference>
<organism evidence="7 8">
    <name type="scientific">Pyxidicoccus fallax</name>
    <dbReference type="NCBI Taxonomy" id="394095"/>
    <lineage>
        <taxon>Bacteria</taxon>
        <taxon>Pseudomonadati</taxon>
        <taxon>Myxococcota</taxon>
        <taxon>Myxococcia</taxon>
        <taxon>Myxococcales</taxon>
        <taxon>Cystobacterineae</taxon>
        <taxon>Myxococcaceae</taxon>
        <taxon>Pyxidicoccus</taxon>
    </lineage>
</organism>
<sequence>MARLADGDRSAFAPAFGVLHPLLVRFCARLLPDGADAEDAAQAALLKVFTRAADFDASRDVLPWVLSLAAYECRTCRKARQRRREDAAPDEALPDDGEGPEARLAGAQLAAALRDVLDDLRPEDVATLAAAMGEAERPAVPPATFRKRVERAMTRLRAAWRTRHGVE</sequence>
<gene>
    <name evidence="7" type="ORF">HG543_48110</name>
</gene>
<evidence type="ECO:0000256" key="4">
    <source>
        <dbReference type="ARBA" id="ARBA00023163"/>
    </source>
</evidence>
<dbReference type="InterPro" id="IPR013325">
    <property type="entry name" value="RNA_pol_sigma_r2"/>
</dbReference>
<dbReference type="EMBL" id="JABBJJ010000440">
    <property type="protein sequence ID" value="NMO22572.1"/>
    <property type="molecule type" value="Genomic_DNA"/>
</dbReference>
<dbReference type="Gene3D" id="1.10.1740.10">
    <property type="match status" value="1"/>
</dbReference>
<dbReference type="Pfam" id="PF04542">
    <property type="entry name" value="Sigma70_r2"/>
    <property type="match status" value="1"/>
</dbReference>
<proteinExistence type="predicted"/>
<dbReference type="Proteomes" id="UP000518300">
    <property type="component" value="Unassembled WGS sequence"/>
</dbReference>
<keyword evidence="1" id="KW-0805">Transcription regulation</keyword>
<evidence type="ECO:0000313" key="8">
    <source>
        <dbReference type="Proteomes" id="UP000518300"/>
    </source>
</evidence>
<dbReference type="PANTHER" id="PTHR43133">
    <property type="entry name" value="RNA POLYMERASE ECF-TYPE SIGMA FACTO"/>
    <property type="match status" value="1"/>
</dbReference>
<protein>
    <submittedName>
        <fullName evidence="7">Sigma-70 family RNA polymerase sigma factor</fullName>
    </submittedName>
</protein>
<accession>A0A848LYG2</accession>
<feature type="compositionally biased region" description="Acidic residues" evidence="5">
    <location>
        <begin position="88"/>
        <end position="99"/>
    </location>
</feature>
<name>A0A848LYG2_9BACT</name>
<dbReference type="InterPro" id="IPR039425">
    <property type="entry name" value="RNA_pol_sigma-70-like"/>
</dbReference>
<dbReference type="SUPFAM" id="SSF88946">
    <property type="entry name" value="Sigma2 domain of RNA polymerase sigma factors"/>
    <property type="match status" value="1"/>
</dbReference>
<evidence type="ECO:0000313" key="7">
    <source>
        <dbReference type="EMBL" id="NMO22572.1"/>
    </source>
</evidence>
<evidence type="ECO:0000256" key="5">
    <source>
        <dbReference type="SAM" id="MobiDB-lite"/>
    </source>
</evidence>
<keyword evidence="8" id="KW-1185">Reference proteome</keyword>